<evidence type="ECO:0000256" key="2">
    <source>
        <dbReference type="PROSITE-ProRule" id="PRU00497"/>
    </source>
</evidence>
<dbReference type="PROSITE" id="PS00233">
    <property type="entry name" value="CHIT_BIND_RR_1"/>
    <property type="match status" value="1"/>
</dbReference>
<protein>
    <submittedName>
        <fullName evidence="4">Uncharacterized protein</fullName>
    </submittedName>
</protein>
<reference evidence="4" key="1">
    <citation type="submission" date="2022-01" db="EMBL/GenBank/DDBJ databases">
        <authorList>
            <person name="King R."/>
        </authorList>
    </citation>
    <scope>NUCLEOTIDE SEQUENCE</scope>
</reference>
<dbReference type="InterPro" id="IPR031311">
    <property type="entry name" value="CHIT_BIND_RR_consensus"/>
</dbReference>
<feature type="compositionally biased region" description="Basic and acidic residues" evidence="3">
    <location>
        <begin position="205"/>
        <end position="215"/>
    </location>
</feature>
<feature type="region of interest" description="Disordered" evidence="3">
    <location>
        <begin position="1"/>
        <end position="49"/>
    </location>
</feature>
<dbReference type="OrthoDB" id="6362401at2759"/>
<name>A0A9P0CQS2_9CUCU</name>
<keyword evidence="1 2" id="KW-0193">Cuticle</keyword>
<feature type="region of interest" description="Disordered" evidence="3">
    <location>
        <begin position="179"/>
        <end position="198"/>
    </location>
</feature>
<dbReference type="InterPro" id="IPR000618">
    <property type="entry name" value="Insect_cuticle"/>
</dbReference>
<dbReference type="Pfam" id="PF00379">
    <property type="entry name" value="Chitin_bind_4"/>
    <property type="match status" value="1"/>
</dbReference>
<feature type="region of interest" description="Disordered" evidence="3">
    <location>
        <begin position="205"/>
        <end position="227"/>
    </location>
</feature>
<dbReference type="AlphaFoldDB" id="A0A9P0CQS2"/>
<sequence length="469" mass="50967">MKNIRISAPLDGSPALGPISPEASKYLKKSNQIETTPSKSSPPAPPQQQFQKIQQAPVQAVTQKSTTQYAFTTHSTIRPACAGCGLITPPPPGQKFMFQNPAFNKPVASPIGIAQLESGITKSSVVTQSHYPSTASPQLQNKISNLPVDAEILSPGFPGVVPQQPLAKVPQTYEKVQSFSSPQQNNQNIGQFRSPGVNEIQSDKIEETSDKEKEPLNGGIQGPPSTKEELVPYTVEQTHKNAGKLQSTSEIPLSGNLPASTGVLPPSNLARFGNVDTPANDNQYPGETAKGEINNVELIPSKGNNEKLNKDKFGRLLAPPFGTSGPNPLLQPQEISQLPPIMVSDNTIHVMGKKPFDIPIKDKYTGMTDGLPDGVEPKDVTNILYKFKYTVGFHGHYERGLKDGTKIGGYFVNGRDGISRVVTYVADENGYRPKFKFINLGLDSSDTPNEKTEKTFGLKDFEFVWYPIE</sequence>
<evidence type="ECO:0000313" key="4">
    <source>
        <dbReference type="EMBL" id="CAH1104533.1"/>
    </source>
</evidence>
<keyword evidence="5" id="KW-1185">Reference proteome</keyword>
<dbReference type="GO" id="GO:0042302">
    <property type="term" value="F:structural constituent of cuticle"/>
    <property type="evidence" value="ECO:0007669"/>
    <property type="project" value="UniProtKB-UniRule"/>
</dbReference>
<dbReference type="PROSITE" id="PS51155">
    <property type="entry name" value="CHIT_BIND_RR_2"/>
    <property type="match status" value="1"/>
</dbReference>
<evidence type="ECO:0000313" key="5">
    <source>
        <dbReference type="Proteomes" id="UP001153636"/>
    </source>
</evidence>
<proteinExistence type="predicted"/>
<accession>A0A9P0CQS2</accession>
<evidence type="ECO:0000256" key="1">
    <source>
        <dbReference type="ARBA" id="ARBA00022460"/>
    </source>
</evidence>
<dbReference type="EMBL" id="OV651829">
    <property type="protein sequence ID" value="CAH1104533.1"/>
    <property type="molecule type" value="Genomic_DNA"/>
</dbReference>
<organism evidence="4 5">
    <name type="scientific">Psylliodes chrysocephalus</name>
    <dbReference type="NCBI Taxonomy" id="3402493"/>
    <lineage>
        <taxon>Eukaryota</taxon>
        <taxon>Metazoa</taxon>
        <taxon>Ecdysozoa</taxon>
        <taxon>Arthropoda</taxon>
        <taxon>Hexapoda</taxon>
        <taxon>Insecta</taxon>
        <taxon>Pterygota</taxon>
        <taxon>Neoptera</taxon>
        <taxon>Endopterygota</taxon>
        <taxon>Coleoptera</taxon>
        <taxon>Polyphaga</taxon>
        <taxon>Cucujiformia</taxon>
        <taxon>Chrysomeloidea</taxon>
        <taxon>Chrysomelidae</taxon>
        <taxon>Galerucinae</taxon>
        <taxon>Alticini</taxon>
        <taxon>Psylliodes</taxon>
    </lineage>
</organism>
<dbReference type="Proteomes" id="UP001153636">
    <property type="component" value="Chromosome 17"/>
</dbReference>
<gene>
    <name evidence="4" type="ORF">PSYICH_LOCUS5448</name>
</gene>
<evidence type="ECO:0000256" key="3">
    <source>
        <dbReference type="SAM" id="MobiDB-lite"/>
    </source>
</evidence>